<evidence type="ECO:0000313" key="2">
    <source>
        <dbReference type="Proteomes" id="UP000007726"/>
    </source>
</evidence>
<dbReference type="HOGENOM" id="CLU_1233399_0_0_9"/>
<proteinExistence type="predicted"/>
<organism evidence="1 2">
    <name type="scientific">Desulfitobacterium hafniense (strain DSM 10664 / DCB-2)</name>
    <dbReference type="NCBI Taxonomy" id="272564"/>
    <lineage>
        <taxon>Bacteria</taxon>
        <taxon>Bacillati</taxon>
        <taxon>Bacillota</taxon>
        <taxon>Clostridia</taxon>
        <taxon>Eubacteriales</taxon>
        <taxon>Desulfitobacteriaceae</taxon>
        <taxon>Desulfitobacterium</taxon>
    </lineage>
</organism>
<gene>
    <name evidence="1" type="ordered locus">Dhaf_1084</name>
</gene>
<dbReference type="RefSeq" id="WP_015943186.1">
    <property type="nucleotide sequence ID" value="NC_011830.1"/>
</dbReference>
<dbReference type="AlphaFoldDB" id="B8FZS0"/>
<dbReference type="EMBL" id="CP001336">
    <property type="protein sequence ID" value="ACL19144.1"/>
    <property type="molecule type" value="Genomic_DNA"/>
</dbReference>
<dbReference type="SUPFAM" id="SSF58100">
    <property type="entry name" value="Bacterial hemolysins"/>
    <property type="match status" value="1"/>
</dbReference>
<evidence type="ECO:0000313" key="1">
    <source>
        <dbReference type="EMBL" id="ACL19144.1"/>
    </source>
</evidence>
<sequence length="196" mass="21480">MDQEMREILNKILHGQTAMSENIGLLQKDVSSMKSDISILQKDVGSLQQDVGSMKGDISALQQDVGSMKGDISVLQQDVSSMKGDISALQQDVGSMKGDISALQTQVAKNTLLLESARKDIQIIAEVQQSHYEQNQRAHQEILTVIDTRSSTIESAVKSISSTLGEIQEDNQSFDTIIGRHARSIETIQRKLAKAL</sequence>
<accession>B8FZS0</accession>
<dbReference type="Gene3D" id="1.20.5.170">
    <property type="match status" value="2"/>
</dbReference>
<protein>
    <submittedName>
        <fullName evidence="1">Uncharacterized protein</fullName>
    </submittedName>
</protein>
<reference evidence="1 2" key="1">
    <citation type="journal article" date="2012" name="BMC Microbiol.">
        <title>Genome sequence of Desulfitobacterium hafniense DCB-2, a Gram-positive anaerobe capable of dehalogenation and metal reduction.</title>
        <authorList>
            <person name="Kim S.H."/>
            <person name="Harzman C."/>
            <person name="Davis J.K."/>
            <person name="Hutcheson R."/>
            <person name="Broderick J.B."/>
            <person name="Marsh T.L."/>
            <person name="Tiedje J.M."/>
        </authorList>
    </citation>
    <scope>NUCLEOTIDE SEQUENCE [LARGE SCALE GENOMIC DNA]</scope>
    <source>
        <strain evidence="2">DSM 10664 / DCB-2</strain>
    </source>
</reference>
<dbReference type="Proteomes" id="UP000007726">
    <property type="component" value="Chromosome"/>
</dbReference>
<name>B8FZS0_DESHD</name>
<dbReference type="KEGG" id="dhd:Dhaf_1084"/>